<keyword evidence="2" id="KW-1185">Reference proteome</keyword>
<name>A0A963YU57_9PROT</name>
<organism evidence="1 2">
    <name type="scientific">Acidisoma silvae</name>
    <dbReference type="NCBI Taxonomy" id="2802396"/>
    <lineage>
        <taxon>Bacteria</taxon>
        <taxon>Pseudomonadati</taxon>
        <taxon>Pseudomonadota</taxon>
        <taxon>Alphaproteobacteria</taxon>
        <taxon>Acetobacterales</taxon>
        <taxon>Acidocellaceae</taxon>
        <taxon>Acidisoma</taxon>
    </lineage>
</organism>
<protein>
    <submittedName>
        <fullName evidence="1">Uncharacterized protein</fullName>
    </submittedName>
</protein>
<evidence type="ECO:0000313" key="2">
    <source>
        <dbReference type="Proteomes" id="UP000708298"/>
    </source>
</evidence>
<reference evidence="1" key="2">
    <citation type="submission" date="2021-01" db="EMBL/GenBank/DDBJ databases">
        <authorList>
            <person name="Mieszkin S."/>
            <person name="Pouder E."/>
            <person name="Alain K."/>
        </authorList>
    </citation>
    <scope>NUCLEOTIDE SEQUENCE</scope>
    <source>
        <strain evidence="1">HW T2.11</strain>
    </source>
</reference>
<dbReference type="Proteomes" id="UP000708298">
    <property type="component" value="Unassembled WGS sequence"/>
</dbReference>
<accession>A0A963YU57</accession>
<proteinExistence type="predicted"/>
<dbReference type="AlphaFoldDB" id="A0A963YU57"/>
<evidence type="ECO:0000313" key="1">
    <source>
        <dbReference type="EMBL" id="MCB8876368.1"/>
    </source>
</evidence>
<dbReference type="RefSeq" id="WP_227322027.1">
    <property type="nucleotide sequence ID" value="NZ_JAESVB010000006.1"/>
</dbReference>
<gene>
    <name evidence="1" type="ORF">ASILVAE211_14335</name>
</gene>
<reference evidence="1" key="1">
    <citation type="journal article" date="2021" name="Microorganisms">
        <title>Acidisoma silvae sp. nov. and Acidisomacellulosilytica sp. nov., Two Acidophilic Bacteria Isolated from Decaying Wood, Hydrolyzing Cellulose and Producing Poly-3-hydroxybutyrate.</title>
        <authorList>
            <person name="Mieszkin S."/>
            <person name="Pouder E."/>
            <person name="Uroz S."/>
            <person name="Simon-Colin C."/>
            <person name="Alain K."/>
        </authorList>
    </citation>
    <scope>NUCLEOTIDE SEQUENCE</scope>
    <source>
        <strain evidence="1">HW T2.11</strain>
    </source>
</reference>
<dbReference type="EMBL" id="JAESVB010000006">
    <property type="protein sequence ID" value="MCB8876368.1"/>
    <property type="molecule type" value="Genomic_DNA"/>
</dbReference>
<sequence>MNFYLLSFHGTLLSRVPGSSEVTQVPLSPGLDRDDLLRVPLDPDRFRQPYADFIEQKPVAAEAADIRHLGACDIHPFPDTRTVALSRDGFYAGLPPQGLLEINRSAVQDWERFLPCSDADLDFLLALSKDRWIIKSTRALVEPGAIGLGQAFSLNIGPLAIPLNYNLPFEQKHAPFRFTVLSEGWKINEILLFRPLIYYLAFGEDNVFQQLSYSLISLSLAAQYRGKVWIYSDKDAGEIHRAMHWMAPDQLTAKPLIASDWVGFVAGKYCILEDEAADAYQPVVYMDPDIIYNADIQPMLIAMAVSEKMTAPLESFSGLEHAPSVGAALLQHDHEHPGFASGFNCGTIGIPNLPSQRHHLRLIRRLICNILGQRGRSALHWVDQEVANYVSYKMAHFETHEISTYVRYGFEGPPPVPTEPLSGLVHFWGIARAGRPQVMRDYLDRVLKRQEAARNDGTAKS</sequence>
<comment type="caution">
    <text evidence="1">The sequence shown here is derived from an EMBL/GenBank/DDBJ whole genome shotgun (WGS) entry which is preliminary data.</text>
</comment>